<name>A0A061D9K5_BABBI</name>
<dbReference type="Proteomes" id="UP000033188">
    <property type="component" value="Chromosome 3"/>
</dbReference>
<keyword evidence="3" id="KW-1185">Reference proteome</keyword>
<feature type="region of interest" description="Disordered" evidence="1">
    <location>
        <begin position="117"/>
        <end position="202"/>
    </location>
</feature>
<accession>A0A061D9K5</accession>
<proteinExistence type="predicted"/>
<dbReference type="EMBL" id="LK391709">
    <property type="protein sequence ID" value="CDR96667.1"/>
    <property type="molecule type" value="Genomic_DNA"/>
</dbReference>
<evidence type="ECO:0000256" key="1">
    <source>
        <dbReference type="SAM" id="MobiDB-lite"/>
    </source>
</evidence>
<gene>
    <name evidence="2" type="ORF">BBBOND_0305710</name>
</gene>
<dbReference type="KEGG" id="bbig:BBBOND_0305710"/>
<sequence length="347" mass="37419">MINRFGNVVSEIMLELASSDSFTAYLDNTAAEREADDSSADANAGTRSINSRSTKLYESHVIADGAAGMQEVDAPTTPSEQHVMSTSGETVTDANECTVTRATSEAELLRAASKSMFDRGNLLPPPKAKQSTAENKPTDSAAEVAFKKAPQTAADESTETAARPTVKSPLKVPIPLRKGVAESEREAKAAPDTDKATTPEWTPESRINILTRAANRVRMISRVTQKRDEQFDLPTDAYGYVMNRSMSSASDQSLFRSPGHSGSINSTKDGFANRKGDAASAGYRCYGISRRAGIKLGTISSRYNRVNDALKALEVEDIGAVREAHFLQHTKTVSALWSRHGNVAVSR</sequence>
<dbReference type="OrthoDB" id="10623367at2759"/>
<organism evidence="2 3">
    <name type="scientific">Babesia bigemina</name>
    <dbReference type="NCBI Taxonomy" id="5866"/>
    <lineage>
        <taxon>Eukaryota</taxon>
        <taxon>Sar</taxon>
        <taxon>Alveolata</taxon>
        <taxon>Apicomplexa</taxon>
        <taxon>Aconoidasida</taxon>
        <taxon>Piroplasmida</taxon>
        <taxon>Babesiidae</taxon>
        <taxon>Babesia</taxon>
    </lineage>
</organism>
<dbReference type="GeneID" id="24565208"/>
<dbReference type="RefSeq" id="XP_012768853.1">
    <property type="nucleotide sequence ID" value="XM_012913399.1"/>
</dbReference>
<dbReference type="AlphaFoldDB" id="A0A061D9K5"/>
<feature type="compositionally biased region" description="Basic and acidic residues" evidence="1">
    <location>
        <begin position="179"/>
        <end position="197"/>
    </location>
</feature>
<reference evidence="3" key="1">
    <citation type="journal article" date="2014" name="Nucleic Acids Res.">
        <title>The evolutionary dynamics of variant antigen genes in Babesia reveal a history of genomic innovation underlying host-parasite interaction.</title>
        <authorList>
            <person name="Jackson A.P."/>
            <person name="Otto T.D."/>
            <person name="Darby A."/>
            <person name="Ramaprasad A."/>
            <person name="Xia D."/>
            <person name="Echaide I.E."/>
            <person name="Farber M."/>
            <person name="Gahlot S."/>
            <person name="Gamble J."/>
            <person name="Gupta D."/>
            <person name="Gupta Y."/>
            <person name="Jackson L."/>
            <person name="Malandrin L."/>
            <person name="Malas T.B."/>
            <person name="Moussa E."/>
            <person name="Nair M."/>
            <person name="Reid A.J."/>
            <person name="Sanders M."/>
            <person name="Sharma J."/>
            <person name="Tracey A."/>
            <person name="Quail M.A."/>
            <person name="Weir W."/>
            <person name="Wastling J.M."/>
            <person name="Hall N."/>
            <person name="Willadsen P."/>
            <person name="Lingelbach K."/>
            <person name="Shiels B."/>
            <person name="Tait A."/>
            <person name="Berriman M."/>
            <person name="Allred D.R."/>
            <person name="Pain A."/>
        </authorList>
    </citation>
    <scope>NUCLEOTIDE SEQUENCE [LARGE SCALE GENOMIC DNA]</scope>
    <source>
        <strain evidence="3">Bond</strain>
    </source>
</reference>
<protein>
    <submittedName>
        <fullName evidence="2">Uncharacterized protein</fullName>
    </submittedName>
</protein>
<evidence type="ECO:0000313" key="2">
    <source>
        <dbReference type="EMBL" id="CDR96667.1"/>
    </source>
</evidence>
<evidence type="ECO:0000313" key="3">
    <source>
        <dbReference type="Proteomes" id="UP000033188"/>
    </source>
</evidence>
<dbReference type="VEuPathDB" id="PiroplasmaDB:BBBOND_0305710"/>